<dbReference type="EMBL" id="FQUE01000010">
    <property type="protein sequence ID" value="SHF67407.1"/>
    <property type="molecule type" value="Genomic_DNA"/>
</dbReference>
<feature type="region of interest" description="Disordered" evidence="1">
    <location>
        <begin position="75"/>
        <end position="117"/>
    </location>
</feature>
<proteinExistence type="predicted"/>
<organism evidence="2 3">
    <name type="scientific">Loktanella atrilutea</name>
    <dbReference type="NCBI Taxonomy" id="366533"/>
    <lineage>
        <taxon>Bacteria</taxon>
        <taxon>Pseudomonadati</taxon>
        <taxon>Pseudomonadota</taxon>
        <taxon>Alphaproteobacteria</taxon>
        <taxon>Rhodobacterales</taxon>
        <taxon>Roseobacteraceae</taxon>
        <taxon>Loktanella</taxon>
    </lineage>
</organism>
<gene>
    <name evidence="2" type="ORF">SAMN05444339_11032</name>
</gene>
<dbReference type="Proteomes" id="UP000183987">
    <property type="component" value="Unassembled WGS sequence"/>
</dbReference>
<evidence type="ECO:0000313" key="3">
    <source>
        <dbReference type="Proteomes" id="UP000183987"/>
    </source>
</evidence>
<name>A0A1M5DKA7_LOKAT</name>
<evidence type="ECO:0000313" key="2">
    <source>
        <dbReference type="EMBL" id="SHF67407.1"/>
    </source>
</evidence>
<reference evidence="3" key="1">
    <citation type="submission" date="2016-11" db="EMBL/GenBank/DDBJ databases">
        <authorList>
            <person name="Varghese N."/>
            <person name="Submissions S."/>
        </authorList>
    </citation>
    <scope>NUCLEOTIDE SEQUENCE [LARGE SCALE GENOMIC DNA]</scope>
    <source>
        <strain evidence="3">DSM 29326</strain>
    </source>
</reference>
<accession>A0A1M5DKA7</accession>
<dbReference type="RefSeq" id="WP_245810739.1">
    <property type="nucleotide sequence ID" value="NZ_FQUE01000010.1"/>
</dbReference>
<keyword evidence="3" id="KW-1185">Reference proteome</keyword>
<dbReference type="AlphaFoldDB" id="A0A1M5DKA7"/>
<protein>
    <submittedName>
        <fullName evidence="2">Uncharacterized protein</fullName>
    </submittedName>
</protein>
<dbReference type="STRING" id="366533.SAMN05444339_11032"/>
<evidence type="ECO:0000256" key="1">
    <source>
        <dbReference type="SAM" id="MobiDB-lite"/>
    </source>
</evidence>
<sequence length="117" mass="12328">MSKSDKMTVTAKVQQVGEYGIARPDEPIQVSSELGKKLVKRGNFVEGLTPRAKARLAMIEVGSDAAAKAEAEEKAKAEEAAKVEAEKKAKAEADAQAKAEAEEKAKAEADAKSKAKG</sequence>